<sequence length="101" mass="11770">MKPKKEIRKGFSTLDQSIQEYLKEFQLKARFDQGHLITYWEDLVGKTISKRTKKVYFKNDVLIIEVSSAPMRATINQSKADLMKLIQEKYGTEMVADILVI</sequence>
<dbReference type="InterPro" id="IPR007922">
    <property type="entry name" value="DciA-like"/>
</dbReference>
<keyword evidence="2" id="KW-1185">Reference proteome</keyword>
<name>A0ABT8F684_9BACT</name>
<gene>
    <name evidence="1" type="ORF">QWY31_09880</name>
</gene>
<protein>
    <submittedName>
        <fullName evidence="1">DUF721 domain-containing protein</fullName>
    </submittedName>
</protein>
<dbReference type="RefSeq" id="WP_320004344.1">
    <property type="nucleotide sequence ID" value="NZ_JAUHJS010000004.1"/>
</dbReference>
<accession>A0ABT8F684</accession>
<dbReference type="EMBL" id="JAUHJS010000004">
    <property type="protein sequence ID" value="MDN4165813.1"/>
    <property type="molecule type" value="Genomic_DNA"/>
</dbReference>
<reference evidence="1" key="1">
    <citation type="submission" date="2023-06" db="EMBL/GenBank/DDBJ databases">
        <title>Cytophagales bacterium Strain LB-30, isolated from soil.</title>
        <authorList>
            <person name="Liu B."/>
        </authorList>
    </citation>
    <scope>NUCLEOTIDE SEQUENCE</scope>
    <source>
        <strain evidence="1">LB-30</strain>
    </source>
</reference>
<evidence type="ECO:0000313" key="2">
    <source>
        <dbReference type="Proteomes" id="UP001168552"/>
    </source>
</evidence>
<organism evidence="1 2">
    <name type="scientific">Shiella aurantiaca</name>
    <dbReference type="NCBI Taxonomy" id="3058365"/>
    <lineage>
        <taxon>Bacteria</taxon>
        <taxon>Pseudomonadati</taxon>
        <taxon>Bacteroidota</taxon>
        <taxon>Cytophagia</taxon>
        <taxon>Cytophagales</taxon>
        <taxon>Shiellaceae</taxon>
        <taxon>Shiella</taxon>
    </lineage>
</organism>
<dbReference type="Proteomes" id="UP001168552">
    <property type="component" value="Unassembled WGS sequence"/>
</dbReference>
<proteinExistence type="predicted"/>
<comment type="caution">
    <text evidence="1">The sequence shown here is derived from an EMBL/GenBank/DDBJ whole genome shotgun (WGS) entry which is preliminary data.</text>
</comment>
<dbReference type="Pfam" id="PF05258">
    <property type="entry name" value="DciA"/>
    <property type="match status" value="1"/>
</dbReference>
<evidence type="ECO:0000313" key="1">
    <source>
        <dbReference type="EMBL" id="MDN4165813.1"/>
    </source>
</evidence>